<dbReference type="AlphaFoldDB" id="A0A9P6GWY3"/>
<dbReference type="EMBL" id="SBJO01000539">
    <property type="protein sequence ID" value="KAF9760690.1"/>
    <property type="molecule type" value="Genomic_DNA"/>
</dbReference>
<dbReference type="Proteomes" id="UP000740883">
    <property type="component" value="Unassembled WGS sequence"/>
</dbReference>
<proteinExistence type="predicted"/>
<evidence type="ECO:0000313" key="2">
    <source>
        <dbReference type="Proteomes" id="UP000740883"/>
    </source>
</evidence>
<gene>
    <name evidence="1" type="ORF">NGRA_3050</name>
</gene>
<keyword evidence="2" id="KW-1185">Reference proteome</keyword>
<feature type="non-terminal residue" evidence="1">
    <location>
        <position position="1"/>
    </location>
</feature>
<sequence length="100" mass="11580">IPVDELNPLNLNSLIPENLADELEETNVSQEQTLADIRESARDSIQRAANWMIARSMWRNDFVPFQIGSRVLIRPVIDQNETTRARSLYEHIDTRVYVVT</sequence>
<evidence type="ECO:0000313" key="1">
    <source>
        <dbReference type="EMBL" id="KAF9760690.1"/>
    </source>
</evidence>
<protein>
    <submittedName>
        <fullName evidence="1">Uncharacterized protein</fullName>
    </submittedName>
</protein>
<accession>A0A9P6GWY3</accession>
<reference evidence="1 2" key="1">
    <citation type="journal article" date="2020" name="Genome Biol. Evol.">
        <title>Comparative genomics of strictly vertically transmitted, feminizing microsporidia endosymbionts of amphipod crustaceans.</title>
        <authorList>
            <person name="Cormier A."/>
            <person name="Chebbi M.A."/>
            <person name="Giraud I."/>
            <person name="Wattier R."/>
            <person name="Teixeira M."/>
            <person name="Gilbert C."/>
            <person name="Rigaud T."/>
            <person name="Cordaux R."/>
        </authorList>
    </citation>
    <scope>NUCLEOTIDE SEQUENCE [LARGE SCALE GENOMIC DNA]</scope>
    <source>
        <strain evidence="1 2">Ou3-Ou53</strain>
    </source>
</reference>
<organism evidence="1 2">
    <name type="scientific">Nosema granulosis</name>
    <dbReference type="NCBI Taxonomy" id="83296"/>
    <lineage>
        <taxon>Eukaryota</taxon>
        <taxon>Fungi</taxon>
        <taxon>Fungi incertae sedis</taxon>
        <taxon>Microsporidia</taxon>
        <taxon>Nosematidae</taxon>
        <taxon>Nosema</taxon>
    </lineage>
</organism>
<name>A0A9P6GWY3_9MICR</name>
<comment type="caution">
    <text evidence="1">The sequence shown here is derived from an EMBL/GenBank/DDBJ whole genome shotgun (WGS) entry which is preliminary data.</text>
</comment>